<dbReference type="OrthoDB" id="428159at2759"/>
<protein>
    <submittedName>
        <fullName evidence="2">Uncharacterized protein</fullName>
    </submittedName>
</protein>
<reference evidence="2" key="1">
    <citation type="submission" date="2017-05" db="UniProtKB">
        <authorList>
            <consortium name="EnsemblMetazoa"/>
        </authorList>
    </citation>
    <scope>IDENTIFICATION</scope>
</reference>
<dbReference type="PANTHER" id="PTHR16166:SF93">
    <property type="entry name" value="INTERMEMBRANE LIPID TRANSFER PROTEIN VPS13"/>
    <property type="match status" value="1"/>
</dbReference>
<dbReference type="EnsemblMetazoa" id="Aqu2.1.03692_001">
    <property type="protein sequence ID" value="Aqu2.1.03692_001"/>
    <property type="gene ID" value="Aqu2.1.03692"/>
</dbReference>
<dbReference type="InParanoid" id="A0A1X7SNL8"/>
<dbReference type="InterPro" id="IPR026847">
    <property type="entry name" value="VPS13"/>
</dbReference>
<name>A0A1X7SNL8_AMPQE</name>
<proteinExistence type="inferred from homology"/>
<sequence>MNPLAKPVVDHSVNVSLQPVQVTYNCHTIQRVLEMFKLPPSVRLHKTSSLAAVALDQVKTQGRIGLQHAIENRKILDINV</sequence>
<comment type="similarity">
    <text evidence="1">Belongs to the VPS13 family.</text>
</comment>
<dbReference type="AlphaFoldDB" id="A0A1X7SNL8"/>
<dbReference type="PANTHER" id="PTHR16166">
    <property type="entry name" value="VACUOLAR PROTEIN SORTING-ASSOCIATED PROTEIN VPS13"/>
    <property type="match status" value="1"/>
</dbReference>
<evidence type="ECO:0000256" key="1">
    <source>
        <dbReference type="ARBA" id="ARBA00006545"/>
    </source>
</evidence>
<dbReference type="GO" id="GO:0006623">
    <property type="term" value="P:protein targeting to vacuole"/>
    <property type="evidence" value="ECO:0007669"/>
    <property type="project" value="TreeGrafter"/>
</dbReference>
<organism evidence="2">
    <name type="scientific">Amphimedon queenslandica</name>
    <name type="common">Sponge</name>
    <dbReference type="NCBI Taxonomy" id="400682"/>
    <lineage>
        <taxon>Eukaryota</taxon>
        <taxon>Metazoa</taxon>
        <taxon>Porifera</taxon>
        <taxon>Demospongiae</taxon>
        <taxon>Heteroscleromorpha</taxon>
        <taxon>Haplosclerida</taxon>
        <taxon>Niphatidae</taxon>
        <taxon>Amphimedon</taxon>
    </lineage>
</organism>
<dbReference type="GO" id="GO:0045053">
    <property type="term" value="P:protein retention in Golgi apparatus"/>
    <property type="evidence" value="ECO:0007669"/>
    <property type="project" value="TreeGrafter"/>
</dbReference>
<accession>A0A1X7SNL8</accession>
<evidence type="ECO:0000313" key="2">
    <source>
        <dbReference type="EnsemblMetazoa" id="Aqu2.1.03692_001"/>
    </source>
</evidence>